<name>A0ACB7ZWI9_9AGAM</name>
<gene>
    <name evidence="1" type="ORF">BJ138DRAFT_1118415</name>
</gene>
<sequence length="475" mass="53486">MTQDLSHITVPSPRSQPSIIIKCPAYVIANSKPQTPPQMLSQSIIKCYRFISLLVLPVEFFGTLDHSSAPDLAFCPTSGVGGVCVLVGFVVPCFRQDSLAAIVFTRGQLTRLAALSAAVEELNDQQSETDPADETPDLTIEKVCPYHTPEFNAENPRTFEKFFDIIHYWFTECGVTDAQEKVGKNVVPLRRHSIATRIDLQSRYPDVDCAMFYPLQDIAKIVLEILQHPVEYDPSTSALDTTMTQEPMIKKEDFDMMLVTMMSLTREVARLKENPDGNHSGYGMGPQPPSIYNFCRQAGHFMRKCLQVWRELAGNNFAERIEEYHHLNPNQHARGQLMFSIQNPIPTPPSVSTYAANYTAVPCVLFKLSTSERRAHLERELNQLNAMEIYEMQTRAGRQAPWPNISTTQTNICRNLQRSQFPESHASQLLAVTVGKQQHGGGYYFGRTEYYSTELREGRVAQVQGATIEVVEVAE</sequence>
<proteinExistence type="predicted"/>
<reference evidence="1" key="1">
    <citation type="journal article" date="2021" name="New Phytol.">
        <title>Evolutionary innovations through gain and loss of genes in the ectomycorrhizal Boletales.</title>
        <authorList>
            <person name="Wu G."/>
            <person name="Miyauchi S."/>
            <person name="Morin E."/>
            <person name="Kuo A."/>
            <person name="Drula E."/>
            <person name="Varga T."/>
            <person name="Kohler A."/>
            <person name="Feng B."/>
            <person name="Cao Y."/>
            <person name="Lipzen A."/>
            <person name="Daum C."/>
            <person name="Hundley H."/>
            <person name="Pangilinan J."/>
            <person name="Johnson J."/>
            <person name="Barry K."/>
            <person name="LaButti K."/>
            <person name="Ng V."/>
            <person name="Ahrendt S."/>
            <person name="Min B."/>
            <person name="Choi I.G."/>
            <person name="Park H."/>
            <person name="Plett J.M."/>
            <person name="Magnuson J."/>
            <person name="Spatafora J.W."/>
            <person name="Nagy L.G."/>
            <person name="Henrissat B."/>
            <person name="Grigoriev I.V."/>
            <person name="Yang Z.L."/>
            <person name="Xu J."/>
            <person name="Martin F.M."/>
        </authorList>
    </citation>
    <scope>NUCLEOTIDE SEQUENCE</scope>
    <source>
        <strain evidence="1">ATCC 28755</strain>
    </source>
</reference>
<comment type="caution">
    <text evidence="1">The sequence shown here is derived from an EMBL/GenBank/DDBJ whole genome shotgun (WGS) entry which is preliminary data.</text>
</comment>
<evidence type="ECO:0000313" key="1">
    <source>
        <dbReference type="EMBL" id="KAH7905499.1"/>
    </source>
</evidence>
<protein>
    <submittedName>
        <fullName evidence="1">Uncharacterized protein</fullName>
    </submittedName>
</protein>
<organism evidence="1 2">
    <name type="scientific">Hygrophoropsis aurantiaca</name>
    <dbReference type="NCBI Taxonomy" id="72124"/>
    <lineage>
        <taxon>Eukaryota</taxon>
        <taxon>Fungi</taxon>
        <taxon>Dikarya</taxon>
        <taxon>Basidiomycota</taxon>
        <taxon>Agaricomycotina</taxon>
        <taxon>Agaricomycetes</taxon>
        <taxon>Agaricomycetidae</taxon>
        <taxon>Boletales</taxon>
        <taxon>Coniophorineae</taxon>
        <taxon>Hygrophoropsidaceae</taxon>
        <taxon>Hygrophoropsis</taxon>
    </lineage>
</organism>
<accession>A0ACB7ZWI9</accession>
<keyword evidence="2" id="KW-1185">Reference proteome</keyword>
<evidence type="ECO:0000313" key="2">
    <source>
        <dbReference type="Proteomes" id="UP000790377"/>
    </source>
</evidence>
<dbReference type="EMBL" id="MU268178">
    <property type="protein sequence ID" value="KAH7905499.1"/>
    <property type="molecule type" value="Genomic_DNA"/>
</dbReference>
<dbReference type="Proteomes" id="UP000790377">
    <property type="component" value="Unassembled WGS sequence"/>
</dbReference>